<dbReference type="AlphaFoldDB" id="A0AAV4MYN0"/>
<dbReference type="EMBL" id="BPLQ01001019">
    <property type="protein sequence ID" value="GIX77536.1"/>
    <property type="molecule type" value="Genomic_DNA"/>
</dbReference>
<gene>
    <name evidence="2" type="primary">AVEN_103172_1</name>
    <name evidence="2" type="ORF">CDAR_268371</name>
</gene>
<sequence>MIAFSVTWMNDSLSWGAVVTLASRTILSFIWWLIYARMKRILDLIKNLQVFEEKHDLVRIARYSKLVIVCAILAFLRPFARIIFHVVIPDTSEDISHFSTTGTKMTILYLMDEFAFFYCTTLLIYALAIFYIFYCCIFSACLDNKSIFNTNGYEAYGAMIRKFRKLEDTFSLLVCFVFFLIFLVFAKVMYPILHGLKLERYTSVLDLLANTVVIVAMTISAENVQLKANKIRVSFMTVASRDKSAMANGKWVKILEDRDALTLTAWGMFAMRKPILLSMISWPFTYGLIFLQFFDKN</sequence>
<reference evidence="2 3" key="1">
    <citation type="submission" date="2021-06" db="EMBL/GenBank/DDBJ databases">
        <title>Caerostris darwini draft genome.</title>
        <authorList>
            <person name="Kono N."/>
            <person name="Arakawa K."/>
        </authorList>
    </citation>
    <scope>NUCLEOTIDE SEQUENCE [LARGE SCALE GENOMIC DNA]</scope>
</reference>
<protein>
    <recommendedName>
        <fullName evidence="4">Gustatory receptor</fullName>
    </recommendedName>
</protein>
<evidence type="ECO:0008006" key="4">
    <source>
        <dbReference type="Google" id="ProtNLM"/>
    </source>
</evidence>
<comment type="caution">
    <text evidence="2">The sequence shown here is derived from an EMBL/GenBank/DDBJ whole genome shotgun (WGS) entry which is preliminary data.</text>
</comment>
<evidence type="ECO:0000313" key="3">
    <source>
        <dbReference type="Proteomes" id="UP001054837"/>
    </source>
</evidence>
<organism evidence="2 3">
    <name type="scientific">Caerostris darwini</name>
    <dbReference type="NCBI Taxonomy" id="1538125"/>
    <lineage>
        <taxon>Eukaryota</taxon>
        <taxon>Metazoa</taxon>
        <taxon>Ecdysozoa</taxon>
        <taxon>Arthropoda</taxon>
        <taxon>Chelicerata</taxon>
        <taxon>Arachnida</taxon>
        <taxon>Araneae</taxon>
        <taxon>Araneomorphae</taxon>
        <taxon>Entelegynae</taxon>
        <taxon>Araneoidea</taxon>
        <taxon>Araneidae</taxon>
        <taxon>Caerostris</taxon>
    </lineage>
</organism>
<feature type="transmembrane region" description="Helical" evidence="1">
    <location>
        <begin position="115"/>
        <end position="142"/>
    </location>
</feature>
<name>A0AAV4MYN0_9ARAC</name>
<feature type="transmembrane region" description="Helical" evidence="1">
    <location>
        <begin position="275"/>
        <end position="294"/>
    </location>
</feature>
<proteinExistence type="predicted"/>
<keyword evidence="1" id="KW-0472">Membrane</keyword>
<dbReference type="Proteomes" id="UP001054837">
    <property type="component" value="Unassembled WGS sequence"/>
</dbReference>
<keyword evidence="1" id="KW-0812">Transmembrane</keyword>
<evidence type="ECO:0000256" key="1">
    <source>
        <dbReference type="SAM" id="Phobius"/>
    </source>
</evidence>
<keyword evidence="3" id="KW-1185">Reference proteome</keyword>
<feature type="transmembrane region" description="Helical" evidence="1">
    <location>
        <begin position="201"/>
        <end position="221"/>
    </location>
</feature>
<feature type="transmembrane region" description="Helical" evidence="1">
    <location>
        <begin position="169"/>
        <end position="189"/>
    </location>
</feature>
<feature type="transmembrane region" description="Helical" evidence="1">
    <location>
        <begin position="66"/>
        <end position="88"/>
    </location>
</feature>
<evidence type="ECO:0000313" key="2">
    <source>
        <dbReference type="EMBL" id="GIX77536.1"/>
    </source>
</evidence>
<keyword evidence="1" id="KW-1133">Transmembrane helix</keyword>
<accession>A0AAV4MYN0</accession>
<feature type="transmembrane region" description="Helical" evidence="1">
    <location>
        <begin position="12"/>
        <end position="34"/>
    </location>
</feature>